<gene>
    <name evidence="3" type="ORF">EST38_g5988</name>
</gene>
<evidence type="ECO:0000256" key="1">
    <source>
        <dbReference type="SAM" id="Coils"/>
    </source>
</evidence>
<feature type="region of interest" description="Disordered" evidence="2">
    <location>
        <begin position="186"/>
        <end position="244"/>
    </location>
</feature>
<feature type="compositionally biased region" description="Basic and acidic residues" evidence="2">
    <location>
        <begin position="193"/>
        <end position="204"/>
    </location>
</feature>
<accession>A0A4Q2DKX2</accession>
<organism evidence="3 4">
    <name type="scientific">Candolleomyces aberdarensis</name>
    <dbReference type="NCBI Taxonomy" id="2316362"/>
    <lineage>
        <taxon>Eukaryota</taxon>
        <taxon>Fungi</taxon>
        <taxon>Dikarya</taxon>
        <taxon>Basidiomycota</taxon>
        <taxon>Agaricomycotina</taxon>
        <taxon>Agaricomycetes</taxon>
        <taxon>Agaricomycetidae</taxon>
        <taxon>Agaricales</taxon>
        <taxon>Agaricineae</taxon>
        <taxon>Psathyrellaceae</taxon>
        <taxon>Candolleomyces</taxon>
    </lineage>
</organism>
<name>A0A4Q2DKX2_9AGAR</name>
<proteinExistence type="predicted"/>
<keyword evidence="1" id="KW-0175">Coiled coil</keyword>
<evidence type="ECO:0000256" key="2">
    <source>
        <dbReference type="SAM" id="MobiDB-lite"/>
    </source>
</evidence>
<dbReference type="AlphaFoldDB" id="A0A4Q2DKX2"/>
<evidence type="ECO:0000313" key="3">
    <source>
        <dbReference type="EMBL" id="RXW19886.1"/>
    </source>
</evidence>
<dbReference type="OrthoDB" id="3258282at2759"/>
<evidence type="ECO:0000313" key="4">
    <source>
        <dbReference type="Proteomes" id="UP000290288"/>
    </source>
</evidence>
<protein>
    <submittedName>
        <fullName evidence="3">Uncharacterized protein</fullName>
    </submittedName>
</protein>
<feature type="region of interest" description="Disordered" evidence="2">
    <location>
        <begin position="84"/>
        <end position="153"/>
    </location>
</feature>
<dbReference type="STRING" id="2316362.A0A4Q2DKX2"/>
<comment type="caution">
    <text evidence="3">The sequence shown here is derived from an EMBL/GenBank/DDBJ whole genome shotgun (WGS) entry which is preliminary data.</text>
</comment>
<dbReference type="Proteomes" id="UP000290288">
    <property type="component" value="Unassembled WGS sequence"/>
</dbReference>
<reference evidence="3 4" key="1">
    <citation type="submission" date="2019-01" db="EMBL/GenBank/DDBJ databases">
        <title>Draft genome sequence of Psathyrella aberdarensis IHI B618.</title>
        <authorList>
            <person name="Buettner E."/>
            <person name="Kellner H."/>
        </authorList>
    </citation>
    <scope>NUCLEOTIDE SEQUENCE [LARGE SCALE GENOMIC DNA]</scope>
    <source>
        <strain evidence="3 4">IHI B618</strain>
    </source>
</reference>
<sequence>MYDYLLKLEAHELTRKASINWERLMEIRHLKDRMIRKCQRLGRASAGTKKVSRGEPFAFQSITAPSDFRLKEMEKWFREQQKRLIARGKWPPPPSSRGDASGAGPSRSNPTPSKPTLMIRSSTNPSPPETPREHSSSRALPVHGPPSRSQKSISLPAMTEPEATPQVFSPSPLPMLLLVQREQYGLEPSPIDPPERERVDRGEPVSEPVPIGNDPPAGSGSNTPDSNGGEGSSGGQLRRRRSCIKRSSMSDLVKTVSWADTQELDKQISKYAAAAKQAQASGTWNEVRVLYLEQLRGLENLHEQVREGIEQLRSESEQLYRMNDAIQRQRSTLQGTFQEFEDGYTHFQEKVREAISEATNNVNGANGRLELPPINEDS</sequence>
<dbReference type="EMBL" id="SDEE01000178">
    <property type="protein sequence ID" value="RXW19886.1"/>
    <property type="molecule type" value="Genomic_DNA"/>
</dbReference>
<keyword evidence="4" id="KW-1185">Reference proteome</keyword>
<feature type="coiled-coil region" evidence="1">
    <location>
        <begin position="295"/>
        <end position="329"/>
    </location>
</feature>